<dbReference type="AlphaFoldDB" id="L0PFR2"/>
<dbReference type="SUPFAM" id="SSF143034">
    <property type="entry name" value="L35p-like"/>
    <property type="match status" value="1"/>
</dbReference>
<accession>L0PFR2</accession>
<evidence type="ECO:0000313" key="6">
    <source>
        <dbReference type="EMBL" id="CCJ31213.1"/>
    </source>
</evidence>
<name>L0PFR2_PNEJI</name>
<organism evidence="7">
    <name type="scientific">Pneumocystis jirovecii</name>
    <name type="common">Human pneumocystis pneumonia agent</name>
    <dbReference type="NCBI Taxonomy" id="42068"/>
    <lineage>
        <taxon>Eukaryota</taxon>
        <taxon>Fungi</taxon>
        <taxon>Dikarya</taxon>
        <taxon>Ascomycota</taxon>
        <taxon>Taphrinomycotina</taxon>
        <taxon>Pneumocystomycetes</taxon>
        <taxon>Pneumocystaceae</taxon>
        <taxon>Pneumocystis</taxon>
    </lineage>
</organism>
<keyword evidence="2 4" id="KW-0689">Ribosomal protein</keyword>
<dbReference type="FunCoup" id="L0PFR2">
    <property type="interactions" value="30"/>
</dbReference>
<dbReference type="GO" id="GO:0006412">
    <property type="term" value="P:translation"/>
    <property type="evidence" value="ECO:0007669"/>
    <property type="project" value="InterPro"/>
</dbReference>
<evidence type="ECO:0000256" key="1">
    <source>
        <dbReference type="ARBA" id="ARBA00006598"/>
    </source>
</evidence>
<evidence type="ECO:0000313" key="7">
    <source>
        <dbReference type="Proteomes" id="UP000010422"/>
    </source>
</evidence>
<evidence type="ECO:0000256" key="2">
    <source>
        <dbReference type="ARBA" id="ARBA00022980"/>
    </source>
</evidence>
<dbReference type="Proteomes" id="UP000010422">
    <property type="component" value="Unassembled WGS sequence"/>
</dbReference>
<protein>
    <recommendedName>
        <fullName evidence="4">50S ribosomal protein L35</fullName>
    </recommendedName>
</protein>
<dbReference type="InterPro" id="IPR037229">
    <property type="entry name" value="Ribosomal_bL35_sf"/>
</dbReference>
<comment type="caution">
    <text evidence="6">The sequence shown here is derived from an EMBL/GenBank/DDBJ whole genome shotgun (WGS) entry which is preliminary data.</text>
</comment>
<dbReference type="InParanoid" id="L0PFR2"/>
<dbReference type="GO" id="GO:0003735">
    <property type="term" value="F:structural constituent of ribosome"/>
    <property type="evidence" value="ECO:0007669"/>
    <property type="project" value="InterPro"/>
</dbReference>
<dbReference type="STRING" id="1209962.L0PFR2"/>
<dbReference type="EMBL" id="CAKM01000281">
    <property type="protein sequence ID" value="CCJ31213.1"/>
    <property type="molecule type" value="Genomic_DNA"/>
</dbReference>
<proteinExistence type="inferred from homology"/>
<dbReference type="VEuPathDB" id="FungiDB:PNEJI1_000014"/>
<dbReference type="PANTHER" id="PTHR33343:SF1">
    <property type="entry name" value="LARGE RIBOSOMAL SUBUNIT PROTEIN BL35M"/>
    <property type="match status" value="1"/>
</dbReference>
<dbReference type="PANTHER" id="PTHR33343">
    <property type="entry name" value="54S RIBOSOMAL PROTEIN BL35M"/>
    <property type="match status" value="1"/>
</dbReference>
<feature type="compositionally biased region" description="Basic residues" evidence="5">
    <location>
        <begin position="94"/>
        <end position="103"/>
    </location>
</feature>
<dbReference type="Pfam" id="PF01632">
    <property type="entry name" value="Ribosomal_L35p"/>
    <property type="match status" value="1"/>
</dbReference>
<evidence type="ECO:0000256" key="5">
    <source>
        <dbReference type="SAM" id="MobiDB-lite"/>
    </source>
</evidence>
<comment type="similarity">
    <text evidence="1 4">Belongs to the bacterial ribosomal protein bL35 family.</text>
</comment>
<feature type="region of interest" description="Disordered" evidence="5">
    <location>
        <begin position="59"/>
        <end position="103"/>
    </location>
</feature>
<sequence>MIFLLKSSIFNICFNNSIKPLFNIITHTHISKTIKNTLKTHSGTKKRWSALPSGKFKRKKAGKTHLNSGKSSTRLNRLGKTTYADGGKSGPQTRHLKRLLPFN</sequence>
<dbReference type="GO" id="GO:0015934">
    <property type="term" value="C:large ribosomal subunit"/>
    <property type="evidence" value="ECO:0007669"/>
    <property type="project" value="TreeGrafter"/>
</dbReference>
<keyword evidence="3 4" id="KW-0687">Ribonucleoprotein</keyword>
<reference evidence="6 7" key="1">
    <citation type="journal article" date="2012" name="MBio">
        <title>De novo assembly of the Pneumocystis jirovecii genome from a single bronchoalveolar lavage fluid specimen from a patient.</title>
        <authorList>
            <person name="Cisse O.H."/>
            <person name="Pagni M."/>
            <person name="Hauser P.M."/>
        </authorList>
    </citation>
    <scope>NUCLEOTIDE SEQUENCE [LARGE SCALE GENOMIC DNA]</scope>
    <source>
        <strain evidence="6 7">SE8</strain>
    </source>
</reference>
<evidence type="ECO:0000256" key="4">
    <source>
        <dbReference type="RuleBase" id="RU000568"/>
    </source>
</evidence>
<dbReference type="InterPro" id="IPR001706">
    <property type="entry name" value="Ribosomal_bL35"/>
</dbReference>
<feature type="compositionally biased region" description="Polar residues" evidence="5">
    <location>
        <begin position="65"/>
        <end position="75"/>
    </location>
</feature>
<gene>
    <name evidence="6" type="ORF">PNEJI1_000014</name>
</gene>
<dbReference type="Gene3D" id="4.10.410.60">
    <property type="match status" value="1"/>
</dbReference>
<dbReference type="InterPro" id="IPR021137">
    <property type="entry name" value="Ribosomal_bL35-like"/>
</dbReference>
<evidence type="ECO:0000256" key="3">
    <source>
        <dbReference type="ARBA" id="ARBA00023274"/>
    </source>
</evidence>
<dbReference type="PRINTS" id="PR00064">
    <property type="entry name" value="RIBOSOMALL35"/>
</dbReference>